<keyword evidence="1" id="KW-1133">Transmembrane helix</keyword>
<evidence type="ECO:0000313" key="3">
    <source>
        <dbReference type="Proteomes" id="UP000377595"/>
    </source>
</evidence>
<keyword evidence="1" id="KW-0812">Transmembrane</keyword>
<keyword evidence="3" id="KW-1185">Reference proteome</keyword>
<accession>A0A5M3Y3W1</accession>
<gene>
    <name evidence="2" type="ORF">Aple_094300</name>
</gene>
<evidence type="ECO:0000313" key="2">
    <source>
        <dbReference type="EMBL" id="GES26531.1"/>
    </source>
</evidence>
<dbReference type="Proteomes" id="UP000377595">
    <property type="component" value="Unassembled WGS sequence"/>
</dbReference>
<evidence type="ECO:0000256" key="1">
    <source>
        <dbReference type="SAM" id="Phobius"/>
    </source>
</evidence>
<proteinExistence type="predicted"/>
<name>A0A5M3Y3W1_9ACTN</name>
<dbReference type="RefSeq" id="WP_155351236.1">
    <property type="nucleotide sequence ID" value="NZ_BLAF01000089.1"/>
</dbReference>
<dbReference type="AlphaFoldDB" id="A0A5M3Y3W1"/>
<dbReference type="EMBL" id="BLAF01000089">
    <property type="protein sequence ID" value="GES26531.1"/>
    <property type="molecule type" value="Genomic_DNA"/>
</dbReference>
<reference evidence="2 3" key="1">
    <citation type="submission" date="2019-10" db="EMBL/GenBank/DDBJ databases">
        <title>Whole genome shotgun sequence of Acrocarpospora pleiomorpha NBRC 16267.</title>
        <authorList>
            <person name="Ichikawa N."/>
            <person name="Kimura A."/>
            <person name="Kitahashi Y."/>
            <person name="Komaki H."/>
            <person name="Oguchi A."/>
        </authorList>
    </citation>
    <scope>NUCLEOTIDE SEQUENCE [LARGE SCALE GENOMIC DNA]</scope>
    <source>
        <strain evidence="2 3">NBRC 16267</strain>
    </source>
</reference>
<feature type="transmembrane region" description="Helical" evidence="1">
    <location>
        <begin position="20"/>
        <end position="50"/>
    </location>
</feature>
<keyword evidence="1" id="KW-0472">Membrane</keyword>
<protein>
    <submittedName>
        <fullName evidence="2">Uncharacterized protein</fullName>
    </submittedName>
</protein>
<sequence length="66" mass="6991">MPVVGGGLIRVLAVMWDSGITLTIPIIPIALTALIALIALIVLAAPIILIRVWPGRRYGSGCTRSR</sequence>
<comment type="caution">
    <text evidence="2">The sequence shown here is derived from an EMBL/GenBank/DDBJ whole genome shotgun (WGS) entry which is preliminary data.</text>
</comment>
<organism evidence="2 3">
    <name type="scientific">Acrocarpospora pleiomorpha</name>
    <dbReference type="NCBI Taxonomy" id="90975"/>
    <lineage>
        <taxon>Bacteria</taxon>
        <taxon>Bacillati</taxon>
        <taxon>Actinomycetota</taxon>
        <taxon>Actinomycetes</taxon>
        <taxon>Streptosporangiales</taxon>
        <taxon>Streptosporangiaceae</taxon>
        <taxon>Acrocarpospora</taxon>
    </lineage>
</organism>